<dbReference type="PANTHER" id="PTHR30258">
    <property type="entry name" value="TYPE II SECRETION SYSTEM PROTEIN GSPE-RELATED"/>
    <property type="match status" value="1"/>
</dbReference>
<evidence type="ECO:0000313" key="5">
    <source>
        <dbReference type="EMBL" id="VAX15419.1"/>
    </source>
</evidence>
<organism evidence="5">
    <name type="scientific">hydrothermal vent metagenome</name>
    <dbReference type="NCBI Taxonomy" id="652676"/>
    <lineage>
        <taxon>unclassified sequences</taxon>
        <taxon>metagenomes</taxon>
        <taxon>ecological metagenomes</taxon>
    </lineage>
</organism>
<keyword evidence="2" id="KW-0067">ATP-binding</keyword>
<feature type="non-terminal residue" evidence="5">
    <location>
        <position position="337"/>
    </location>
</feature>
<evidence type="ECO:0000259" key="3">
    <source>
        <dbReference type="Pfam" id="PF00437"/>
    </source>
</evidence>
<dbReference type="Gene3D" id="3.40.50.300">
    <property type="entry name" value="P-loop containing nucleotide triphosphate hydrolases"/>
    <property type="match status" value="1"/>
</dbReference>
<evidence type="ECO:0000259" key="4">
    <source>
        <dbReference type="Pfam" id="PF05157"/>
    </source>
</evidence>
<dbReference type="Gene3D" id="3.30.450.90">
    <property type="match status" value="1"/>
</dbReference>
<dbReference type="InterPro" id="IPR001482">
    <property type="entry name" value="T2SS/T4SS_dom"/>
</dbReference>
<name>A0A3B1BB39_9ZZZZ</name>
<dbReference type="GO" id="GO:0005886">
    <property type="term" value="C:plasma membrane"/>
    <property type="evidence" value="ECO:0007669"/>
    <property type="project" value="TreeGrafter"/>
</dbReference>
<dbReference type="InterPro" id="IPR037257">
    <property type="entry name" value="T2SS_E_N_sf"/>
</dbReference>
<dbReference type="Gene3D" id="3.30.300.160">
    <property type="entry name" value="Type II secretion system, protein E, N-terminal domain"/>
    <property type="match status" value="1"/>
</dbReference>
<dbReference type="EMBL" id="UOGC01000008">
    <property type="protein sequence ID" value="VAX15419.1"/>
    <property type="molecule type" value="Genomic_DNA"/>
</dbReference>
<gene>
    <name evidence="5" type="ORF">MNBD_NITROSPINAE01-1385</name>
</gene>
<evidence type="ECO:0000256" key="2">
    <source>
        <dbReference type="ARBA" id="ARBA00022840"/>
    </source>
</evidence>
<dbReference type="GO" id="GO:0005524">
    <property type="term" value="F:ATP binding"/>
    <property type="evidence" value="ECO:0007669"/>
    <property type="project" value="UniProtKB-KW"/>
</dbReference>
<feature type="domain" description="Bacterial type II secretion system protein E" evidence="3">
    <location>
        <begin position="147"/>
        <end position="336"/>
    </location>
</feature>
<dbReference type="Pfam" id="PF00437">
    <property type="entry name" value="T2SSE"/>
    <property type="match status" value="1"/>
</dbReference>
<evidence type="ECO:0000256" key="1">
    <source>
        <dbReference type="ARBA" id="ARBA00022741"/>
    </source>
</evidence>
<dbReference type="PANTHER" id="PTHR30258:SF2">
    <property type="entry name" value="COMG OPERON PROTEIN 1"/>
    <property type="match status" value="1"/>
</dbReference>
<protein>
    <submittedName>
        <fullName evidence="5">General secretion pathway protein E</fullName>
    </submittedName>
</protein>
<accession>A0A3B1BB39</accession>
<feature type="domain" description="Type II secretion system protein GspE N-terminal" evidence="4">
    <location>
        <begin position="29"/>
        <end position="114"/>
    </location>
</feature>
<dbReference type="Pfam" id="PF05157">
    <property type="entry name" value="MshEN"/>
    <property type="match status" value="1"/>
</dbReference>
<proteinExistence type="predicted"/>
<sequence>MTKKNGESVKDKKDLSLTPKELEEAAKLLGLPVIDKIDFDKLDHKTVARVPFQFARANFVLPVKVEGERVLVATSNPFNTQILDDLRLIYGLPVDIVLANGDMLLDAINMAYDLSADSASEIVDDITEEEDLDSIVHGLPEDLLETSAEAPVIRLVNSILLQAAKEKASDIHIEPYERELVVRLRIDGVLRNVVHPPRRLQPLIVSRVKIMAGLDIAEKRLPQDGRLKIVIAGKEIDIRISVIPTAHGERVVMRLLDKGSMLLGFGQIGMSDKLRDKVEQLIAAPHGMVLVSGPTGSGKTTTLYTALSHINSPDKNIITVEDPVEYQLSGIGQMQVS</sequence>
<dbReference type="InterPro" id="IPR007831">
    <property type="entry name" value="T2SS_GspE_N"/>
</dbReference>
<reference evidence="5" key="1">
    <citation type="submission" date="2018-06" db="EMBL/GenBank/DDBJ databases">
        <authorList>
            <person name="Zhirakovskaya E."/>
        </authorList>
    </citation>
    <scope>NUCLEOTIDE SEQUENCE</scope>
</reference>
<keyword evidence="1" id="KW-0547">Nucleotide-binding</keyword>
<dbReference type="SUPFAM" id="SSF52540">
    <property type="entry name" value="P-loop containing nucleoside triphosphate hydrolases"/>
    <property type="match status" value="1"/>
</dbReference>
<dbReference type="SUPFAM" id="SSF160246">
    <property type="entry name" value="EspE N-terminal domain-like"/>
    <property type="match status" value="1"/>
</dbReference>
<dbReference type="GO" id="GO:0016887">
    <property type="term" value="F:ATP hydrolysis activity"/>
    <property type="evidence" value="ECO:0007669"/>
    <property type="project" value="TreeGrafter"/>
</dbReference>
<dbReference type="AlphaFoldDB" id="A0A3B1BB39"/>
<dbReference type="FunFam" id="3.30.450.90:FF:000001">
    <property type="entry name" value="Type II secretion system ATPase GspE"/>
    <property type="match status" value="1"/>
</dbReference>
<dbReference type="InterPro" id="IPR027417">
    <property type="entry name" value="P-loop_NTPase"/>
</dbReference>